<evidence type="ECO:0000313" key="1">
    <source>
        <dbReference type="EMBL" id="TBU60162.1"/>
    </source>
</evidence>
<evidence type="ECO:0000313" key="2">
    <source>
        <dbReference type="Proteomes" id="UP000292082"/>
    </source>
</evidence>
<sequence length="648" mass="74034">MLQSFLELDPSFAMSTKTPDPPYLEFTSILPAPDLVDLAGLCASAVRKRTLARAEEYRRFALALHSIHNVVSPIHRLPFELLSVIFRKAWQDRSSLRMAHVCRRWRSTALRTSKLWADATACELFTLAGPGHVVPLRYSYMDTLLERSAPHNVRMTICHFPEGLRFHLLPHISRIAVLEIKVHSADQLHNLWETLRGGMSCLEELCILCPFPDYDDLDDDDDDDDYDDDDNYPSMWLDEWGSQVACKALPNGSLPRLRHLRIPGALFPLIACGTLTHVTLRNPCPSNADICLPSITRLQKALEKCRETLEVLKLMQVLPTPRPRRDTWQHREPIHLRSLCDLLIVDASTFASGPLVGLILPPTCRIRLSDSPCADDPCECGHVTERDHRAWLDPDKRSVEAVHSLLSEVFLVKLEISCQFTMQCYTQDDNAHSPSERFRAETLVWGIRLETLVRPLFRPEAPMLWINVTHLVLDIIDGWFSDQTALFEAFPHLLRVEIDTRGDPWETLCLLKWPGDGSSNGTDSRALVCPSLRELVTRVEVPEGSLRTLLESPNPEDLKEYVTQRLRQFKDVIEYRASISPSISRLTYLEIFEYERRSLDRTCPEVVENDLSSMESEVVDASLEDLRALVDGEVVFKGFRYFTRSSYH</sequence>
<dbReference type="SUPFAM" id="SSF81383">
    <property type="entry name" value="F-box domain"/>
    <property type="match status" value="1"/>
</dbReference>
<dbReference type="InterPro" id="IPR036047">
    <property type="entry name" value="F-box-like_dom_sf"/>
</dbReference>
<dbReference type="InterPro" id="IPR001810">
    <property type="entry name" value="F-box_dom"/>
</dbReference>
<dbReference type="Pfam" id="PF12937">
    <property type="entry name" value="F-box-like"/>
    <property type="match status" value="1"/>
</dbReference>
<accession>A0A4Q9NRU8</accession>
<proteinExistence type="predicted"/>
<gene>
    <name evidence="1" type="ORF">BD310DRAFT_875938</name>
</gene>
<dbReference type="EMBL" id="ML145107">
    <property type="protein sequence ID" value="TBU60162.1"/>
    <property type="molecule type" value="Genomic_DNA"/>
</dbReference>
<name>A0A4Q9NRU8_9APHY</name>
<dbReference type="Proteomes" id="UP000292082">
    <property type="component" value="Unassembled WGS sequence"/>
</dbReference>
<keyword evidence="2" id="KW-1185">Reference proteome</keyword>
<dbReference type="Gene3D" id="1.20.1280.50">
    <property type="match status" value="1"/>
</dbReference>
<reference evidence="1 2" key="1">
    <citation type="submission" date="2019-01" db="EMBL/GenBank/DDBJ databases">
        <title>Draft genome sequences of three monokaryotic isolates of the white-rot basidiomycete fungus Dichomitus squalens.</title>
        <authorList>
            <consortium name="DOE Joint Genome Institute"/>
            <person name="Lopez S.C."/>
            <person name="Andreopoulos B."/>
            <person name="Pangilinan J."/>
            <person name="Lipzen A."/>
            <person name="Riley R."/>
            <person name="Ahrendt S."/>
            <person name="Ng V."/>
            <person name="Barry K."/>
            <person name="Daum C."/>
            <person name="Grigoriev I.V."/>
            <person name="Hilden K.S."/>
            <person name="Makela M.R."/>
            <person name="de Vries R.P."/>
        </authorList>
    </citation>
    <scope>NUCLEOTIDE SEQUENCE [LARGE SCALE GENOMIC DNA]</scope>
    <source>
        <strain evidence="1 2">CBS 464.89</strain>
    </source>
</reference>
<dbReference type="AlphaFoldDB" id="A0A4Q9NRU8"/>
<protein>
    <submittedName>
        <fullName evidence="1">Uncharacterized protein</fullName>
    </submittedName>
</protein>
<organism evidence="1 2">
    <name type="scientific">Dichomitus squalens</name>
    <dbReference type="NCBI Taxonomy" id="114155"/>
    <lineage>
        <taxon>Eukaryota</taxon>
        <taxon>Fungi</taxon>
        <taxon>Dikarya</taxon>
        <taxon>Basidiomycota</taxon>
        <taxon>Agaricomycotina</taxon>
        <taxon>Agaricomycetes</taxon>
        <taxon>Polyporales</taxon>
        <taxon>Polyporaceae</taxon>
        <taxon>Dichomitus</taxon>
    </lineage>
</organism>